<keyword evidence="2" id="KW-1185">Reference proteome</keyword>
<accession>A0A0E0LZ60</accession>
<dbReference type="AlphaFoldDB" id="A0A0E0LZ60"/>
<sequence length="94" mass="10743">MMLMLIVAHVRDTIICNHLAIKEMPQTINVKCDCEKHINVVADDNSDEMFIELQGSYLPGRNKYNKIYKISNRCTTMVVEPATPIWDLGATFLN</sequence>
<name>A0A0E0LZ60_ORYPU</name>
<protein>
    <submittedName>
        <fullName evidence="1">Uncharacterized protein</fullName>
    </submittedName>
</protein>
<evidence type="ECO:0000313" key="2">
    <source>
        <dbReference type="Proteomes" id="UP000026962"/>
    </source>
</evidence>
<dbReference type="HOGENOM" id="CLU_2389969_0_0_1"/>
<reference evidence="1" key="2">
    <citation type="submission" date="2018-05" db="EMBL/GenBank/DDBJ databases">
        <title>OpunRS2 (Oryza punctata Reference Sequence Version 2).</title>
        <authorList>
            <person name="Zhang J."/>
            <person name="Kudrna D."/>
            <person name="Lee S."/>
            <person name="Talag J."/>
            <person name="Welchert J."/>
            <person name="Wing R.A."/>
        </authorList>
    </citation>
    <scope>NUCLEOTIDE SEQUENCE [LARGE SCALE GENOMIC DNA]</scope>
</reference>
<dbReference type="Gramene" id="OPUNC09G02980.1">
    <property type="protein sequence ID" value="OPUNC09G02980.1"/>
    <property type="gene ID" value="OPUNC09G02980"/>
</dbReference>
<dbReference type="EnsemblPlants" id="OPUNC09G02980.1">
    <property type="protein sequence ID" value="OPUNC09G02980.1"/>
    <property type="gene ID" value="OPUNC09G02980"/>
</dbReference>
<dbReference type="Proteomes" id="UP000026962">
    <property type="component" value="Chromosome 9"/>
</dbReference>
<proteinExistence type="predicted"/>
<reference evidence="1" key="1">
    <citation type="submission" date="2015-04" db="UniProtKB">
        <authorList>
            <consortium name="EnsemblPlants"/>
        </authorList>
    </citation>
    <scope>IDENTIFICATION</scope>
</reference>
<organism evidence="1">
    <name type="scientific">Oryza punctata</name>
    <name type="common">Red rice</name>
    <dbReference type="NCBI Taxonomy" id="4537"/>
    <lineage>
        <taxon>Eukaryota</taxon>
        <taxon>Viridiplantae</taxon>
        <taxon>Streptophyta</taxon>
        <taxon>Embryophyta</taxon>
        <taxon>Tracheophyta</taxon>
        <taxon>Spermatophyta</taxon>
        <taxon>Magnoliopsida</taxon>
        <taxon>Liliopsida</taxon>
        <taxon>Poales</taxon>
        <taxon>Poaceae</taxon>
        <taxon>BOP clade</taxon>
        <taxon>Oryzoideae</taxon>
        <taxon>Oryzeae</taxon>
        <taxon>Oryzinae</taxon>
        <taxon>Oryza</taxon>
    </lineage>
</organism>
<evidence type="ECO:0000313" key="1">
    <source>
        <dbReference type="EnsemblPlants" id="OPUNC09G02980.1"/>
    </source>
</evidence>